<dbReference type="PANTHER" id="PTHR46268">
    <property type="entry name" value="STRESS RESPONSE PROTEIN NHAX"/>
    <property type="match status" value="1"/>
</dbReference>
<evidence type="ECO:0000313" key="3">
    <source>
        <dbReference type="EMBL" id="TKK76313.1"/>
    </source>
</evidence>
<protein>
    <submittedName>
        <fullName evidence="3">Universal stress protein</fullName>
    </submittedName>
</protein>
<dbReference type="Proteomes" id="UP000305836">
    <property type="component" value="Unassembled WGS sequence"/>
</dbReference>
<dbReference type="OrthoDB" id="3819459at2"/>
<dbReference type="InterPro" id="IPR014729">
    <property type="entry name" value="Rossmann-like_a/b/a_fold"/>
</dbReference>
<dbReference type="PANTHER" id="PTHR46268:SF15">
    <property type="entry name" value="UNIVERSAL STRESS PROTEIN HP_0031"/>
    <property type="match status" value="1"/>
</dbReference>
<name>A0A4V5UWB9_9ACTN</name>
<comment type="similarity">
    <text evidence="1">Belongs to the universal stress protein A family.</text>
</comment>
<dbReference type="SUPFAM" id="SSF52402">
    <property type="entry name" value="Adenine nucleotide alpha hydrolases-like"/>
    <property type="match status" value="2"/>
</dbReference>
<organism evidence="3 4">
    <name type="scientific">Kribbella jiaozuonensis</name>
    <dbReference type="NCBI Taxonomy" id="2575441"/>
    <lineage>
        <taxon>Bacteria</taxon>
        <taxon>Bacillati</taxon>
        <taxon>Actinomycetota</taxon>
        <taxon>Actinomycetes</taxon>
        <taxon>Propionibacteriales</taxon>
        <taxon>Kribbellaceae</taxon>
        <taxon>Kribbella</taxon>
    </lineage>
</organism>
<dbReference type="InterPro" id="IPR006015">
    <property type="entry name" value="Universal_stress_UspA"/>
</dbReference>
<feature type="domain" description="UspA" evidence="2">
    <location>
        <begin position="199"/>
        <end position="267"/>
    </location>
</feature>
<feature type="domain" description="UspA" evidence="2">
    <location>
        <begin position="6"/>
        <end position="145"/>
    </location>
</feature>
<dbReference type="Gene3D" id="3.40.50.620">
    <property type="entry name" value="HUPs"/>
    <property type="match status" value="3"/>
</dbReference>
<sequence length="270" mass="29067">MVTNEIVVGADAAWRRAGAVDWALQEAVLRRMPLRAVHLVDERRRHADVAPVTIDGQVIIPDPVPGVDQRVLDELSSYVAAADPELDLGTDVLVGTPSRRLAELSGEVELTVVGRRGAGKFARLLIGTTSEYVAYHGEGPVVVVPAGWQARAQAPIVVGVDAHEQNDAALDFAFEMAELHHAPLRMVHAGETMDGLVDERQAKHPDVHVERRLVEGHPVEALLDAAESPAAQLLVIGGHHHRARTLMLGSVARGVLHHATTPVAVVHERS</sequence>
<dbReference type="Pfam" id="PF00582">
    <property type="entry name" value="Usp"/>
    <property type="match status" value="2"/>
</dbReference>
<dbReference type="InterPro" id="IPR006016">
    <property type="entry name" value="UspA"/>
</dbReference>
<dbReference type="EMBL" id="SZPZ01000004">
    <property type="protein sequence ID" value="TKK76313.1"/>
    <property type="molecule type" value="Genomic_DNA"/>
</dbReference>
<evidence type="ECO:0000256" key="1">
    <source>
        <dbReference type="ARBA" id="ARBA00008791"/>
    </source>
</evidence>
<dbReference type="AlphaFoldDB" id="A0A4V5UWB9"/>
<dbReference type="PRINTS" id="PR01438">
    <property type="entry name" value="UNVRSLSTRESS"/>
</dbReference>
<reference evidence="3 4" key="1">
    <citation type="submission" date="2019-04" db="EMBL/GenBank/DDBJ databases">
        <title>Kribbella sp. NEAU-THZ 27 nov., a novel actinomycete isolated from soil.</title>
        <authorList>
            <person name="Duan L."/>
        </authorList>
    </citation>
    <scope>NUCLEOTIDE SEQUENCE [LARGE SCALE GENOMIC DNA]</scope>
    <source>
        <strain evidence="4">NEAU-THZ27</strain>
    </source>
</reference>
<evidence type="ECO:0000313" key="4">
    <source>
        <dbReference type="Proteomes" id="UP000305836"/>
    </source>
</evidence>
<proteinExistence type="inferred from homology"/>
<comment type="caution">
    <text evidence="3">The sequence shown here is derived from an EMBL/GenBank/DDBJ whole genome shotgun (WGS) entry which is preliminary data.</text>
</comment>
<accession>A0A4V5UWB9</accession>
<gene>
    <name evidence="3" type="ORF">FDA38_28320</name>
</gene>
<evidence type="ECO:0000259" key="2">
    <source>
        <dbReference type="Pfam" id="PF00582"/>
    </source>
</evidence>
<keyword evidence="4" id="KW-1185">Reference proteome</keyword>
<dbReference type="RefSeq" id="WP_137257181.1">
    <property type="nucleotide sequence ID" value="NZ_JBHSPQ010000003.1"/>
</dbReference>